<dbReference type="Pfam" id="PF05192">
    <property type="entry name" value="MutS_III"/>
    <property type="match status" value="1"/>
</dbReference>
<feature type="compositionally biased region" description="Low complexity" evidence="6">
    <location>
        <begin position="47"/>
        <end position="56"/>
    </location>
</feature>
<evidence type="ECO:0000256" key="6">
    <source>
        <dbReference type="SAM" id="MobiDB-lite"/>
    </source>
</evidence>
<dbReference type="InterPro" id="IPR000432">
    <property type="entry name" value="DNA_mismatch_repair_MutS_C"/>
</dbReference>
<evidence type="ECO:0000256" key="1">
    <source>
        <dbReference type="ARBA" id="ARBA00006271"/>
    </source>
</evidence>
<dbReference type="InterPro" id="IPR036678">
    <property type="entry name" value="MutS_con_dom_sf"/>
</dbReference>
<evidence type="ECO:0000256" key="3">
    <source>
        <dbReference type="ARBA" id="ARBA00022840"/>
    </source>
</evidence>
<dbReference type="InterPro" id="IPR027417">
    <property type="entry name" value="P-loop_NTPase"/>
</dbReference>
<dbReference type="InterPro" id="IPR011184">
    <property type="entry name" value="DNA_mismatch_repair_Msh2"/>
</dbReference>
<dbReference type="GO" id="GO:0140664">
    <property type="term" value="F:ATP-dependent DNA damage sensor activity"/>
    <property type="evidence" value="ECO:0007669"/>
    <property type="project" value="InterPro"/>
</dbReference>
<dbReference type="GO" id="GO:0000228">
    <property type="term" value="C:nuclear chromosome"/>
    <property type="evidence" value="ECO:0007669"/>
    <property type="project" value="EnsemblFungi"/>
</dbReference>
<feature type="compositionally biased region" description="Basic residues" evidence="6">
    <location>
        <begin position="34"/>
        <end position="46"/>
    </location>
</feature>
<dbReference type="GO" id="GO:0005524">
    <property type="term" value="F:ATP binding"/>
    <property type="evidence" value="ECO:0007669"/>
    <property type="project" value="UniProtKB-KW"/>
</dbReference>
<dbReference type="InterPro" id="IPR036187">
    <property type="entry name" value="DNA_mismatch_repair_MutS_sf"/>
</dbReference>
<dbReference type="GO" id="GO:0000403">
    <property type="term" value="F:Y-form DNA binding"/>
    <property type="evidence" value="ECO:0007669"/>
    <property type="project" value="EnsemblFungi"/>
</dbReference>
<gene>
    <name evidence="9" type="ORF">HGUI_00977</name>
</gene>
<evidence type="ECO:0008006" key="11">
    <source>
        <dbReference type="Google" id="ProtNLM"/>
    </source>
</evidence>
<organism evidence="9 10">
    <name type="scientific">Hanseniaspora guilliermondii</name>
    <dbReference type="NCBI Taxonomy" id="56406"/>
    <lineage>
        <taxon>Eukaryota</taxon>
        <taxon>Fungi</taxon>
        <taxon>Dikarya</taxon>
        <taxon>Ascomycota</taxon>
        <taxon>Saccharomycotina</taxon>
        <taxon>Saccharomycetes</taxon>
        <taxon>Saccharomycodales</taxon>
        <taxon>Saccharomycodaceae</taxon>
        <taxon>Hanseniaspora</taxon>
    </lineage>
</organism>
<proteinExistence type="inferred from homology"/>
<feature type="region of interest" description="Disordered" evidence="6">
    <location>
        <begin position="1"/>
        <end position="56"/>
    </location>
</feature>
<dbReference type="SUPFAM" id="SSF52540">
    <property type="entry name" value="P-loop containing nucleoside triphosphate hydrolases"/>
    <property type="match status" value="1"/>
</dbReference>
<accession>A0A1L0CK86</accession>
<dbReference type="GO" id="GO:0006298">
    <property type="term" value="P:mismatch repair"/>
    <property type="evidence" value="ECO:0007669"/>
    <property type="project" value="InterPro"/>
</dbReference>
<evidence type="ECO:0000256" key="2">
    <source>
        <dbReference type="ARBA" id="ARBA00022741"/>
    </source>
</evidence>
<sequence length="926" mass="105890">MNKSKSSNSTSSSFIGGWNFSNKSRSSTANHSLSKPKSKFIAKNKSNKNSCSSRNKFSSNVTSRLASRASSYASLVPSTAMSNINDFQTKDKVICSICHDTNYVKCIVGISFLNLTTGEIISYEYTDSQLYVRTLYSLKLWEPLEIYISDKGASTDKSKFYKLLCNSLEEQDVTGFGSTTVIFISNKLYNLEAGQFIIQNHLLTSTNNKDALIDKTTKDFENKYLALKSMAAVFLYYHESYKTTGPRFNKVRIKLEATEKTALIDIKTIKKLELIENLVVKSDISLFKFMDHTITKMGKRMLKNSILQPLTNVASITMRLNCVTFLNDQTAGISDADLNIVHLIRKQLHNCKDLDYLFIKLLVGDIGSPEDKHSVSSIKPDEVINFLIALKTSLESFKEIGQLLLCVDDNDQEIIILNEIKKNLNSPVIDEILENIIKSCLNEDVHWATSNIELQNQRIYAIRSGSDGFLDVSRTLYQNIIDEVVKEIESLSTEFNLCIEQSFDDKRGFFLKLLKTDYKRYKHEMETTTLPNIFINVNIKSGKYVEFSTLKIMKLNSRFFEIISEISILSEKIGLECISKIKEYTVYLFMFSESLAMLDFICSLTQHIKIHKDYTVPNFDSSIMNDSELRIKSGRHPLLEKKLTNKYIANDTSMIKNVSNVQLVTGCNGSGKSIYLKQTMILSIMAQIGSYVPCNYGKFPIFHRFYSRFCSDIIELNTSTFELELREINFFLQHLESEPQLTMLAIDEFGRGSSIGDGFAICLATVKYFLNKNCFSILATHFNTMPMFLQMSKNFKHINMVSHISTHEGKELGSNVIKMSYKAKEEPKNFKMEHYGLKIASGIFDKCIITKGFEISKQIKEISILDEHSHDDENRTLKKYLKLQILRVTYAKLQEHKQMCKANNIPEDNEYLKSLQNEFIEKYSKI</sequence>
<dbReference type="GO" id="GO:0062037">
    <property type="term" value="F:D-loop DNA binding"/>
    <property type="evidence" value="ECO:0007669"/>
    <property type="project" value="EnsemblFungi"/>
</dbReference>
<evidence type="ECO:0000313" key="10">
    <source>
        <dbReference type="Proteomes" id="UP000183365"/>
    </source>
</evidence>
<comment type="similarity">
    <text evidence="1">Belongs to the DNA mismatch repair MutS family.</text>
</comment>
<feature type="compositionally biased region" description="Low complexity" evidence="6">
    <location>
        <begin position="1"/>
        <end position="13"/>
    </location>
</feature>
<dbReference type="AlphaFoldDB" id="A0A1L0CK86"/>
<dbReference type="SUPFAM" id="SSF48334">
    <property type="entry name" value="DNA repair protein MutS, domain III"/>
    <property type="match status" value="1"/>
</dbReference>
<dbReference type="PIRSF" id="PIRSF005813">
    <property type="entry name" value="MSH2"/>
    <property type="match status" value="1"/>
</dbReference>
<evidence type="ECO:0000256" key="4">
    <source>
        <dbReference type="ARBA" id="ARBA00023125"/>
    </source>
</evidence>
<dbReference type="GO" id="GO:0007131">
    <property type="term" value="P:reciprocal meiotic recombination"/>
    <property type="evidence" value="ECO:0007669"/>
    <property type="project" value="EnsemblFungi"/>
</dbReference>
<feature type="domain" description="DNA mismatch repair protein MutS core" evidence="7">
    <location>
        <begin position="281"/>
        <end position="642"/>
    </location>
</feature>
<keyword evidence="3" id="KW-0067">ATP-binding</keyword>
<evidence type="ECO:0000259" key="7">
    <source>
        <dbReference type="SMART" id="SM00533"/>
    </source>
</evidence>
<dbReference type="EMBL" id="FQNF01000012">
    <property type="protein sequence ID" value="SGZ38777.1"/>
    <property type="molecule type" value="Genomic_DNA"/>
</dbReference>
<protein>
    <recommendedName>
        <fullName evidence="11">DNA mismatch repair proteins mutS family domain-containing protein</fullName>
    </recommendedName>
</protein>
<dbReference type="SUPFAM" id="SSF53150">
    <property type="entry name" value="DNA repair protein MutS, domain II"/>
    <property type="match status" value="1"/>
</dbReference>
<dbReference type="OrthoDB" id="276261at2759"/>
<dbReference type="InterPro" id="IPR007696">
    <property type="entry name" value="DNA_mismatch_repair_MutS_core"/>
</dbReference>
<dbReference type="Gene3D" id="3.40.50.300">
    <property type="entry name" value="P-loop containing nucleotide triphosphate hydrolases"/>
    <property type="match status" value="1"/>
</dbReference>
<dbReference type="GO" id="GO:0030983">
    <property type="term" value="F:mismatched DNA binding"/>
    <property type="evidence" value="ECO:0007669"/>
    <property type="project" value="InterPro"/>
</dbReference>
<dbReference type="VEuPathDB" id="FungiDB:HGUI_00977"/>
<reference evidence="10" key="1">
    <citation type="submission" date="2016-11" db="EMBL/GenBank/DDBJ databases">
        <authorList>
            <person name="Guldener U."/>
        </authorList>
    </citation>
    <scope>NUCLEOTIDE SEQUENCE [LARGE SCALE GENOMIC DNA]</scope>
</reference>
<dbReference type="Proteomes" id="UP000183365">
    <property type="component" value="Unassembled WGS sequence"/>
</dbReference>
<evidence type="ECO:0000313" key="9">
    <source>
        <dbReference type="EMBL" id="SGZ38777.1"/>
    </source>
</evidence>
<dbReference type="PANTHER" id="PTHR11361">
    <property type="entry name" value="DNA MISMATCH REPAIR PROTEIN MUTS FAMILY MEMBER"/>
    <property type="match status" value="1"/>
</dbReference>
<evidence type="ECO:0000256" key="5">
    <source>
        <dbReference type="ARBA" id="ARBA00023254"/>
    </source>
</evidence>
<dbReference type="Gene3D" id="1.10.1420.10">
    <property type="match status" value="2"/>
</dbReference>
<dbReference type="SMART" id="SM00533">
    <property type="entry name" value="MUTSd"/>
    <property type="match status" value="1"/>
</dbReference>
<dbReference type="GO" id="GO:0000400">
    <property type="term" value="F:four-way junction DNA binding"/>
    <property type="evidence" value="ECO:0007669"/>
    <property type="project" value="EnsemblFungi"/>
</dbReference>
<dbReference type="Pfam" id="PF00488">
    <property type="entry name" value="MutS_V"/>
    <property type="match status" value="1"/>
</dbReference>
<evidence type="ECO:0000259" key="8">
    <source>
        <dbReference type="SMART" id="SM00534"/>
    </source>
</evidence>
<feature type="domain" description="DNA mismatch repair proteins mutS family" evidence="8">
    <location>
        <begin position="659"/>
        <end position="857"/>
    </location>
</feature>
<keyword evidence="5" id="KW-0469">Meiosis</keyword>
<feature type="compositionally biased region" description="Polar residues" evidence="6">
    <location>
        <begin position="19"/>
        <end position="33"/>
    </location>
</feature>
<dbReference type="PANTHER" id="PTHR11361:SF21">
    <property type="entry name" value="MUTS PROTEIN HOMOLOG 4"/>
    <property type="match status" value="1"/>
</dbReference>
<dbReference type="GO" id="GO:0062128">
    <property type="term" value="C:MutSgamma complex"/>
    <property type="evidence" value="ECO:0007669"/>
    <property type="project" value="EnsemblFungi"/>
</dbReference>
<dbReference type="InterPro" id="IPR045076">
    <property type="entry name" value="MutS"/>
</dbReference>
<keyword evidence="2" id="KW-0547">Nucleotide-binding</keyword>
<keyword evidence="4" id="KW-0238">DNA-binding</keyword>
<dbReference type="GO" id="GO:1990391">
    <property type="term" value="C:DNA repair complex"/>
    <property type="evidence" value="ECO:0007669"/>
    <property type="project" value="EnsemblFungi"/>
</dbReference>
<dbReference type="SMART" id="SM00534">
    <property type="entry name" value="MUTSac"/>
    <property type="match status" value="1"/>
</dbReference>
<name>A0A1L0CK86_9ASCO</name>
<keyword evidence="10" id="KW-1185">Reference proteome</keyword>